<dbReference type="Pfam" id="PF04575">
    <property type="entry name" value="SlipAM"/>
    <property type="match status" value="1"/>
</dbReference>
<reference evidence="3 4" key="1">
    <citation type="submission" date="2024-03" db="EMBL/GenBank/DDBJ databases">
        <title>Community enrichment and isolation of bacterial strains for fucoidan degradation.</title>
        <authorList>
            <person name="Sichert A."/>
        </authorList>
    </citation>
    <scope>NUCLEOTIDE SEQUENCE [LARGE SCALE GENOMIC DNA]</scope>
    <source>
        <strain evidence="3 4">AS76</strain>
    </source>
</reference>
<keyword evidence="4" id="KW-1185">Reference proteome</keyword>
<gene>
    <name evidence="3" type="ORF">WNY58_02245</name>
</gene>
<dbReference type="Gene3D" id="1.25.40.10">
    <property type="entry name" value="Tetratricopeptide repeat domain"/>
    <property type="match status" value="1"/>
</dbReference>
<sequence length="434" mass="48868">MFRKLSICLMLNVMCLPTTAMADTVSDLSQLLEQGESVKAYQLSLDNLDEMEGDPAFDFQYGVAAIDSGHLSEGIFALERVHMLEPRNSLATLELARGYYLIAQYERAQVLFQQVDAENPPDVVRARIQQFLTLITEKTSISPTKFKSFVELWAGYDSNINSGPGGQTNVVILSDNALGRGDSYAQVRVGSSVEHAYNPDNALVFSANVDSRIYDSEDEQDYNNINLSAGHIWKGEANQFQFNFNLQKYQLANNNYRDMFGITGTWSKQLSKRSVMKFFVGANDLAYDDQSWKDATLSNVGASYIYAGEGGWRPLYFISAFAGTENPKTAGILANGQVDRVFHGGNLGIQLSPTSDIKLTPAITYQRSEYKGKDWIYNIKRRDDFAMFNVNMEWMVAPSWTVLANYSFTDIGSNIELYEYDRQQAMLGLRYNFQ</sequence>
<organism evidence="3 4">
    <name type="scientific">Neptuniibacter pectenicola</name>
    <dbReference type="NCBI Taxonomy" id="1806669"/>
    <lineage>
        <taxon>Bacteria</taxon>
        <taxon>Pseudomonadati</taxon>
        <taxon>Pseudomonadota</taxon>
        <taxon>Gammaproteobacteria</taxon>
        <taxon>Oceanospirillales</taxon>
        <taxon>Oceanospirillaceae</taxon>
        <taxon>Neptuniibacter</taxon>
    </lineage>
</organism>
<evidence type="ECO:0000256" key="1">
    <source>
        <dbReference type="SAM" id="SignalP"/>
    </source>
</evidence>
<dbReference type="RefSeq" id="WP_342853575.1">
    <property type="nucleotide sequence ID" value="NZ_JBBMRA010000001.1"/>
</dbReference>
<dbReference type="EMBL" id="JBBMRA010000001">
    <property type="protein sequence ID" value="MEM5535203.1"/>
    <property type="molecule type" value="Genomic_DNA"/>
</dbReference>
<accession>A0ABU9TNU7</accession>
<feature type="signal peptide" evidence="1">
    <location>
        <begin position="1"/>
        <end position="22"/>
    </location>
</feature>
<feature type="chain" id="PRO_5046907088" evidence="1">
    <location>
        <begin position="23"/>
        <end position="434"/>
    </location>
</feature>
<keyword evidence="1" id="KW-0732">Signal</keyword>
<evidence type="ECO:0000313" key="3">
    <source>
        <dbReference type="EMBL" id="MEM5535203.1"/>
    </source>
</evidence>
<evidence type="ECO:0000259" key="2">
    <source>
        <dbReference type="Pfam" id="PF04575"/>
    </source>
</evidence>
<dbReference type="InterPro" id="IPR007655">
    <property type="entry name" value="Slam_C"/>
</dbReference>
<dbReference type="SUPFAM" id="SSF48452">
    <property type="entry name" value="TPR-like"/>
    <property type="match status" value="1"/>
</dbReference>
<dbReference type="SUPFAM" id="SSF56935">
    <property type="entry name" value="Porins"/>
    <property type="match status" value="1"/>
</dbReference>
<dbReference type="Proteomes" id="UP001449225">
    <property type="component" value="Unassembled WGS sequence"/>
</dbReference>
<evidence type="ECO:0000313" key="4">
    <source>
        <dbReference type="Proteomes" id="UP001449225"/>
    </source>
</evidence>
<protein>
    <submittedName>
        <fullName evidence="3">Tetratricopeptide repeat protein</fullName>
    </submittedName>
</protein>
<dbReference type="InterPro" id="IPR011990">
    <property type="entry name" value="TPR-like_helical_dom_sf"/>
</dbReference>
<name>A0ABU9TNU7_9GAMM</name>
<comment type="caution">
    <text evidence="3">The sequence shown here is derived from an EMBL/GenBank/DDBJ whole genome shotgun (WGS) entry which is preliminary data.</text>
</comment>
<proteinExistence type="predicted"/>
<feature type="domain" description="Surface lipoprotein assembly modifier C-terminal" evidence="2">
    <location>
        <begin position="203"/>
        <end position="433"/>
    </location>
</feature>